<feature type="coiled-coil region" evidence="4">
    <location>
        <begin position="215"/>
        <end position="242"/>
    </location>
</feature>
<feature type="domain" description="AIG1-type G" evidence="5">
    <location>
        <begin position="488"/>
        <end position="695"/>
    </location>
</feature>
<dbReference type="InterPro" id="IPR006703">
    <property type="entry name" value="G_AIG1"/>
</dbReference>
<dbReference type="InterPro" id="IPR045058">
    <property type="entry name" value="GIMA/IAN/Toc"/>
</dbReference>
<protein>
    <recommendedName>
        <fullName evidence="5">AIG1-type G domain-containing protein</fullName>
    </recommendedName>
</protein>
<name>A0ABD2GIG2_PAGBO</name>
<keyword evidence="4" id="KW-0175">Coiled coil</keyword>
<evidence type="ECO:0000256" key="1">
    <source>
        <dbReference type="ARBA" id="ARBA00008535"/>
    </source>
</evidence>
<evidence type="ECO:0000259" key="5">
    <source>
        <dbReference type="PROSITE" id="PS51720"/>
    </source>
</evidence>
<dbReference type="FunFam" id="3.40.50.300:FF:001809">
    <property type="entry name" value="Si:ch1073-365p7.2"/>
    <property type="match status" value="1"/>
</dbReference>
<comment type="caution">
    <text evidence="6">The sequence shown here is derived from an EMBL/GenBank/DDBJ whole genome shotgun (WGS) entry which is preliminary data.</text>
</comment>
<dbReference type="PANTHER" id="PTHR10903:SF107">
    <property type="entry name" value="GTPASE IMAP FAMILY MEMBER 4-LIKE-RELATED"/>
    <property type="match status" value="1"/>
</dbReference>
<dbReference type="Gene3D" id="3.40.50.300">
    <property type="entry name" value="P-loop containing nucleotide triphosphate hydrolases"/>
    <property type="match status" value="3"/>
</dbReference>
<sequence length="844" mass="96586">METKGQTKHPPELRIVLLGGRVLTSDPSFKSTAGNIILGKSVFETNRRTAQSVVSQREVHGRRVTVVDTPGWWCHYPRENTPELDQIEIENSVHLCPPGPHIFLLVIPLEEAFPDIFKESLEEHMQLFNKRVFDQTIVLFTVDDPCKTSLKYDIPFWPALQMILQQCGNRKHVFNISNHQDRTQVTRLFEKIEAMIAQNAAGHYSIDAADGSALREKMEAIVERASKRFAEVQAKRRKLKALIEGGKTPPTHLRLVMVGAQWSAKSSAGNTILRKYAFPVTHTRTTVCCEINHSMVADRQLTVVDSPGWLYNGTLQELSEINKLEIENSMHLCTSGPHAVLLVVGLASAFNATYQKAVQEHMSLFTDEVWKHTIVLFTRGDWLGVKTVEERIESEKGLQWLVEKCGNMYHVLDNKNHSDETQVTELLEKIEEMWAGNKDGHFEVNLGRAELMEARKEVADKKAKRIRQTAQRQARILKELFRGETQTITDHRVVLIGPKDSGKGMAGNMILFEELFGTARMKKEFQDQRRTTMCEKHERNVARRNITVVEAPGWFADEIAPDWLKTEVLRSVSMCAPGPNAFLLVVPIFKTFTENDYKTMVELLMPFGDSVWRHCMVLFTWGDWLKERSIEEHIATEGEHLEQLVEKCGYRYHAVDCNPYGCFALPVIELFEKMFDMITRNKGQYFAAEDKMGNKRKPTQWQEEWNRREQELINRMLKAVAQEPEEPIVPSMKMNASMDGAFTPSMSGDVPIEVGGTFWSQRERAKVTEWLSVRFGGSDVTSGVDSMSISASDVEMLDQSLLTDDNHQRMTRFLSDKHQQRKLDSIVHGRVLTHIEETKRRQSF</sequence>
<evidence type="ECO:0000256" key="4">
    <source>
        <dbReference type="SAM" id="Coils"/>
    </source>
</evidence>
<dbReference type="Pfam" id="PF04548">
    <property type="entry name" value="AIG1"/>
    <property type="match status" value="3"/>
</dbReference>
<dbReference type="InterPro" id="IPR027417">
    <property type="entry name" value="P-loop_NTPase"/>
</dbReference>
<dbReference type="PROSITE" id="PS51720">
    <property type="entry name" value="G_AIG1"/>
    <property type="match status" value="2"/>
</dbReference>
<keyword evidence="3" id="KW-0342">GTP-binding</keyword>
<dbReference type="AlphaFoldDB" id="A0ABD2GIG2"/>
<dbReference type="PANTHER" id="PTHR10903">
    <property type="entry name" value="GTPASE, IMAP FAMILY MEMBER-RELATED"/>
    <property type="match status" value="1"/>
</dbReference>
<evidence type="ECO:0000313" key="6">
    <source>
        <dbReference type="EMBL" id="KAL3053884.1"/>
    </source>
</evidence>
<dbReference type="SUPFAM" id="SSF52540">
    <property type="entry name" value="P-loop containing nucleoside triphosphate hydrolases"/>
    <property type="match status" value="3"/>
</dbReference>
<keyword evidence="7" id="KW-1185">Reference proteome</keyword>
<reference evidence="6 7" key="1">
    <citation type="journal article" date="2022" name="G3 (Bethesda)">
        <title>Evaluating Illumina-, Nanopore-, and PacBio-based genome assembly strategies with the bald notothen, Trematomus borchgrevinki.</title>
        <authorList>
            <person name="Rayamajhi N."/>
            <person name="Cheng C.C."/>
            <person name="Catchen J.M."/>
        </authorList>
    </citation>
    <scope>NUCLEOTIDE SEQUENCE [LARGE SCALE GENOMIC DNA]</scope>
    <source>
        <strain evidence="6">AGRC-2024</strain>
    </source>
</reference>
<evidence type="ECO:0000313" key="7">
    <source>
        <dbReference type="Proteomes" id="UP001619887"/>
    </source>
</evidence>
<dbReference type="GO" id="GO:0005525">
    <property type="term" value="F:GTP binding"/>
    <property type="evidence" value="ECO:0007669"/>
    <property type="project" value="UniProtKB-KW"/>
</dbReference>
<organism evidence="6 7">
    <name type="scientific">Pagothenia borchgrevinki</name>
    <name type="common">Bald rockcod</name>
    <name type="synonym">Trematomus borchgrevinki</name>
    <dbReference type="NCBI Taxonomy" id="8213"/>
    <lineage>
        <taxon>Eukaryota</taxon>
        <taxon>Metazoa</taxon>
        <taxon>Chordata</taxon>
        <taxon>Craniata</taxon>
        <taxon>Vertebrata</taxon>
        <taxon>Euteleostomi</taxon>
        <taxon>Actinopterygii</taxon>
        <taxon>Neopterygii</taxon>
        <taxon>Teleostei</taxon>
        <taxon>Neoteleostei</taxon>
        <taxon>Acanthomorphata</taxon>
        <taxon>Eupercaria</taxon>
        <taxon>Perciformes</taxon>
        <taxon>Notothenioidei</taxon>
        <taxon>Nototheniidae</taxon>
        <taxon>Pagothenia</taxon>
    </lineage>
</organism>
<keyword evidence="2" id="KW-0547">Nucleotide-binding</keyword>
<feature type="domain" description="AIG1-type G" evidence="5">
    <location>
        <begin position="250"/>
        <end position="452"/>
    </location>
</feature>
<accession>A0ABD2GIG2</accession>
<reference evidence="6 7" key="2">
    <citation type="journal article" date="2024" name="G3 (Bethesda)">
        <title>The genome of the cryopelagic Antarctic bald notothen, Trematomus borchgrevinki.</title>
        <authorList>
            <person name="Rayamajhi N."/>
            <person name="Rivera-Colon A.G."/>
            <person name="Minhas B.F."/>
            <person name="Cheng C.C."/>
            <person name="Catchen J.M."/>
        </authorList>
    </citation>
    <scope>NUCLEOTIDE SEQUENCE [LARGE SCALE GENOMIC DNA]</scope>
    <source>
        <strain evidence="6">AGRC-2024</strain>
    </source>
</reference>
<dbReference type="EMBL" id="JBIYXZ010002078">
    <property type="protein sequence ID" value="KAL3053884.1"/>
    <property type="molecule type" value="Genomic_DNA"/>
</dbReference>
<dbReference type="Proteomes" id="UP001619887">
    <property type="component" value="Unassembled WGS sequence"/>
</dbReference>
<evidence type="ECO:0000256" key="2">
    <source>
        <dbReference type="ARBA" id="ARBA00022741"/>
    </source>
</evidence>
<proteinExistence type="inferred from homology"/>
<comment type="similarity">
    <text evidence="1">Belongs to the TRAFAC class TrmE-Era-EngA-EngB-Septin-like GTPase superfamily. AIG1/Toc34/Toc159-like paraseptin GTPase family. IAN subfamily.</text>
</comment>
<evidence type="ECO:0000256" key="3">
    <source>
        <dbReference type="ARBA" id="ARBA00023134"/>
    </source>
</evidence>
<gene>
    <name evidence="6" type="ORF">OYC64_006251</name>
</gene>